<dbReference type="SUPFAM" id="SSF82649">
    <property type="entry name" value="SufE/NifU"/>
    <property type="match status" value="1"/>
</dbReference>
<sequence length="353" mass="40552">MKVRLLDLNCTSYLHSQTIYHAVAYCTTKASPGTIIIVRSRDPYVSVGYHQSLEEEIDVRDCDERRIPMIRREVGGGAVFLDKDQLFFQCIFPRERAPLRVDHLYKLFLQPAVKTYRRLGVDASYVPVNDIQVNEKKICGTGAARIGDASVVVGNIMFDFNYGEMARVLRVPSHEFREKALESMELYLTTLRRELGYLPEHEDVKNILVNEFEDMLGTKLYRDELTSEEHKAVARMDEKFTSPDWLFEKGRPSDNWVKITTSVKIMESSCQSEGGTIRIILRLKDDIIDDLSISGDFLFQPRDDLKGLEDRLTGQPLREDRLLRKVESFYKTRTIQSPGIGPGDMVRAIMGRK</sequence>
<dbReference type="Gene3D" id="3.30.930.10">
    <property type="entry name" value="Bira Bifunctional Protein, Domain 2"/>
    <property type="match status" value="1"/>
</dbReference>
<feature type="domain" description="BPL/LPL catalytic" evidence="8">
    <location>
        <begin position="29"/>
        <end position="220"/>
    </location>
</feature>
<keyword evidence="4 9" id="KW-0436">Ligase</keyword>
<dbReference type="InterPro" id="IPR050664">
    <property type="entry name" value="Octanoyltrans_LipM/LipL"/>
</dbReference>
<accession>A0A8J6MWP2</accession>
<name>A0A8J6MWP2_9DELT</name>
<evidence type="ECO:0000313" key="9">
    <source>
        <dbReference type="EMBL" id="MBC8176927.1"/>
    </source>
</evidence>
<evidence type="ECO:0000313" key="10">
    <source>
        <dbReference type="Proteomes" id="UP000650524"/>
    </source>
</evidence>
<dbReference type="GO" id="GO:0016979">
    <property type="term" value="F:lipoate-protein ligase activity"/>
    <property type="evidence" value="ECO:0007669"/>
    <property type="project" value="UniProtKB-EC"/>
</dbReference>
<evidence type="ECO:0000256" key="2">
    <source>
        <dbReference type="ARBA" id="ARBA00005124"/>
    </source>
</evidence>
<dbReference type="Pfam" id="PF21948">
    <property type="entry name" value="LplA-B_cat"/>
    <property type="match status" value="1"/>
</dbReference>
<dbReference type="InterPro" id="IPR019491">
    <property type="entry name" value="Lipoate_protein_ligase_C"/>
</dbReference>
<dbReference type="PANTHER" id="PTHR43679:SF2">
    <property type="entry name" value="OCTANOYL-[GCVH]:PROTEIN N-OCTANOYLTRANSFERASE"/>
    <property type="match status" value="1"/>
</dbReference>
<dbReference type="AlphaFoldDB" id="A0A8J6MWP2"/>
<proteinExistence type="predicted"/>
<comment type="pathway">
    <text evidence="1">Protein modification; protein lipoylation via exogenous pathway; protein N(6)-(lipoyl)lysine from lipoate: step 2/2.</text>
</comment>
<keyword evidence="6" id="KW-0067">ATP-binding</keyword>
<dbReference type="SUPFAM" id="SSF55681">
    <property type="entry name" value="Class II aaRS and biotin synthetases"/>
    <property type="match status" value="1"/>
</dbReference>
<dbReference type="Pfam" id="PF10437">
    <property type="entry name" value="Lip_prot_lig_C"/>
    <property type="match status" value="1"/>
</dbReference>
<dbReference type="Gene3D" id="3.30.390.50">
    <property type="entry name" value="CO dehydrogenase flavoprotein, C-terminal domain"/>
    <property type="match status" value="1"/>
</dbReference>
<dbReference type="InterPro" id="IPR045864">
    <property type="entry name" value="aa-tRNA-synth_II/BPL/LPL"/>
</dbReference>
<comment type="caution">
    <text evidence="9">The sequence shown here is derived from an EMBL/GenBank/DDBJ whole genome shotgun (WGS) entry which is preliminary data.</text>
</comment>
<dbReference type="EC" id="6.3.1.20" evidence="3"/>
<dbReference type="GO" id="GO:0005524">
    <property type="term" value="F:ATP binding"/>
    <property type="evidence" value="ECO:0007669"/>
    <property type="project" value="UniProtKB-KW"/>
</dbReference>
<dbReference type="UniPathway" id="UPA00537">
    <property type="reaction ID" value="UER00594"/>
</dbReference>
<evidence type="ECO:0000256" key="6">
    <source>
        <dbReference type="ARBA" id="ARBA00022840"/>
    </source>
</evidence>
<gene>
    <name evidence="9" type="ORF">H8E19_05935</name>
</gene>
<dbReference type="Proteomes" id="UP000650524">
    <property type="component" value="Unassembled WGS sequence"/>
</dbReference>
<evidence type="ECO:0000256" key="1">
    <source>
        <dbReference type="ARBA" id="ARBA00005085"/>
    </source>
</evidence>
<keyword evidence="5" id="KW-0547">Nucleotide-binding</keyword>
<dbReference type="CDD" id="cd16443">
    <property type="entry name" value="LplA"/>
    <property type="match status" value="1"/>
</dbReference>
<dbReference type="GO" id="GO:0009249">
    <property type="term" value="P:protein lipoylation"/>
    <property type="evidence" value="ECO:0007669"/>
    <property type="project" value="UniProtKB-ARBA"/>
</dbReference>
<evidence type="ECO:0000256" key="4">
    <source>
        <dbReference type="ARBA" id="ARBA00022598"/>
    </source>
</evidence>
<organism evidence="9 10">
    <name type="scientific">Candidatus Desulfacyla euxinica</name>
    <dbReference type="NCBI Taxonomy" id="2841693"/>
    <lineage>
        <taxon>Bacteria</taxon>
        <taxon>Deltaproteobacteria</taxon>
        <taxon>Candidatus Desulfacyla</taxon>
    </lineage>
</organism>
<evidence type="ECO:0000256" key="5">
    <source>
        <dbReference type="ARBA" id="ARBA00022741"/>
    </source>
</evidence>
<protein>
    <recommendedName>
        <fullName evidence="3">lipoate--protein ligase</fullName>
        <ecNumber evidence="3">6.3.1.20</ecNumber>
    </recommendedName>
</protein>
<dbReference type="PROSITE" id="PS51733">
    <property type="entry name" value="BPL_LPL_CATALYTIC"/>
    <property type="match status" value="1"/>
</dbReference>
<evidence type="ECO:0000259" key="8">
    <source>
        <dbReference type="PROSITE" id="PS51733"/>
    </source>
</evidence>
<dbReference type="EMBL" id="JACNJD010000175">
    <property type="protein sequence ID" value="MBC8176927.1"/>
    <property type="molecule type" value="Genomic_DNA"/>
</dbReference>
<comment type="pathway">
    <text evidence="2">Protein modification; protein lipoylation via exogenous pathway; protein N(6)-(lipoyl)lysine from lipoate: step 1/2.</text>
</comment>
<reference evidence="9 10" key="1">
    <citation type="submission" date="2020-08" db="EMBL/GenBank/DDBJ databases">
        <title>Bridging the membrane lipid divide: bacteria of the FCB group superphylum have the potential to synthesize archaeal ether lipids.</title>
        <authorList>
            <person name="Villanueva L."/>
            <person name="Von Meijenfeldt F.A.B."/>
            <person name="Westbye A.B."/>
            <person name="Yadav S."/>
            <person name="Hopmans E.C."/>
            <person name="Dutilh B.E."/>
            <person name="Sinninghe Damste J.S."/>
        </authorList>
    </citation>
    <scope>NUCLEOTIDE SEQUENCE [LARGE SCALE GENOMIC DNA]</scope>
    <source>
        <strain evidence="9">NIOZ-UU27</strain>
    </source>
</reference>
<evidence type="ECO:0000256" key="7">
    <source>
        <dbReference type="ARBA" id="ARBA00048037"/>
    </source>
</evidence>
<dbReference type="InterPro" id="IPR004143">
    <property type="entry name" value="BPL_LPL_catalytic"/>
</dbReference>
<evidence type="ECO:0000256" key="3">
    <source>
        <dbReference type="ARBA" id="ARBA00012367"/>
    </source>
</evidence>
<comment type="catalytic activity">
    <reaction evidence="7">
        <text>L-lysyl-[lipoyl-carrier protein] + (R)-lipoate + ATP = N(6)-[(R)-lipoyl]-L-lysyl-[lipoyl-carrier protein] + AMP + diphosphate + H(+)</text>
        <dbReference type="Rhea" id="RHEA:49288"/>
        <dbReference type="Rhea" id="RHEA-COMP:10500"/>
        <dbReference type="Rhea" id="RHEA-COMP:10502"/>
        <dbReference type="ChEBI" id="CHEBI:15378"/>
        <dbReference type="ChEBI" id="CHEBI:29969"/>
        <dbReference type="ChEBI" id="CHEBI:30616"/>
        <dbReference type="ChEBI" id="CHEBI:33019"/>
        <dbReference type="ChEBI" id="CHEBI:83088"/>
        <dbReference type="ChEBI" id="CHEBI:83099"/>
        <dbReference type="ChEBI" id="CHEBI:456215"/>
        <dbReference type="EC" id="6.3.1.20"/>
    </reaction>
</comment>
<dbReference type="PANTHER" id="PTHR43679">
    <property type="entry name" value="OCTANOYLTRANSFERASE LIPM-RELATED"/>
    <property type="match status" value="1"/>
</dbReference>